<gene>
    <name evidence="1" type="ORF">FUAX_24080</name>
</gene>
<dbReference type="KEGG" id="fax:FUAX_24080"/>
<sequence length="483" mass="53822">MRNLRVWRFFTDSEFCLCMDKGLKGILIKVMAVGFTVVSLGACTSYDSEVIRSPLIGEDEPNRRVMEGESELLSPIVNEDAEPEPVTYAWEILENDSWERVSEEKTYLFNGKKDKKIGEHKVRFYATNSSGGHPLEYTMDLHGVYRYGITLWGEGPNGTEILFKPDTLDKPIIRDAYSGKNGSDRLANNLVDAVSVEDTTYWLSNSGPDFLEYTEPHNFKKMGLVNGLPADTKLNGMAVLDEDKAYLATDAGVYVMNLQTREVGKLIVNTEGALDVIVKNKILYAVLPNKVLHINTTEDIVYEDDSILDLPQKLAGEDDQPVPGKIISAKGSSKKNAWAVYVPESAPQEALLLMVDLPMLHKEVKTWANLSEIDGFTTAEEVVIVENEVGSVFVGLGNKVYYPETQGEEFKMVEWFSLPEAGAVITAMKYDKNMKIMFLAAKKGGGTVYYEIGQKDESESLVREVLYSKAISGVTIKGIELRQ</sequence>
<dbReference type="InterPro" id="IPR031815">
    <property type="entry name" value="DUF5074"/>
</dbReference>
<evidence type="ECO:0000313" key="1">
    <source>
        <dbReference type="EMBL" id="BDD09976.1"/>
    </source>
</evidence>
<organism evidence="1 2">
    <name type="scientific">Fulvitalea axinellae</name>
    <dbReference type="NCBI Taxonomy" id="1182444"/>
    <lineage>
        <taxon>Bacteria</taxon>
        <taxon>Pseudomonadati</taxon>
        <taxon>Bacteroidota</taxon>
        <taxon>Cytophagia</taxon>
        <taxon>Cytophagales</taxon>
        <taxon>Persicobacteraceae</taxon>
        <taxon>Fulvitalea</taxon>
    </lineage>
</organism>
<accession>A0AAU9CLT1</accession>
<dbReference type="EMBL" id="AP025314">
    <property type="protein sequence ID" value="BDD09976.1"/>
    <property type="molecule type" value="Genomic_DNA"/>
</dbReference>
<reference evidence="1 2" key="1">
    <citation type="submission" date="2021-12" db="EMBL/GenBank/DDBJ databases">
        <title>Genome sequencing of bacteria with rrn-lacking chromosome and rrn-plasmid.</title>
        <authorList>
            <person name="Anda M."/>
            <person name="Iwasaki W."/>
        </authorList>
    </citation>
    <scope>NUCLEOTIDE SEQUENCE [LARGE SCALE GENOMIC DNA]</scope>
    <source>
        <strain evidence="1 2">DSM 100852</strain>
    </source>
</reference>
<proteinExistence type="predicted"/>
<dbReference type="AlphaFoldDB" id="A0AAU9CLT1"/>
<evidence type="ECO:0000313" key="2">
    <source>
        <dbReference type="Proteomes" id="UP001348817"/>
    </source>
</evidence>
<name>A0AAU9CLT1_9BACT</name>
<dbReference type="Pfam" id="PF16819">
    <property type="entry name" value="DUF5074"/>
    <property type="match status" value="1"/>
</dbReference>
<protein>
    <submittedName>
        <fullName evidence="1">Uncharacterized protein</fullName>
    </submittedName>
</protein>
<dbReference type="Proteomes" id="UP001348817">
    <property type="component" value="Chromosome"/>
</dbReference>
<keyword evidence="2" id="KW-1185">Reference proteome</keyword>